<dbReference type="Proteomes" id="UP000625079">
    <property type="component" value="Unassembled WGS sequence"/>
</dbReference>
<evidence type="ECO:0000313" key="5">
    <source>
        <dbReference type="Proteomes" id="UP000625079"/>
    </source>
</evidence>
<evidence type="ECO:0000313" key="2">
    <source>
        <dbReference type="EMBL" id="GGI26431.1"/>
    </source>
</evidence>
<sequence length="394" mass="42631">MIVDGRLRTVIVRHDDFEAAKDPKKAGSLTAAVANCVVELQYFGSYTRNELPEAAIQAYHADLYLGQVLNGGHSQFIHNVGIEMLATTAGDALAGLKAMGASAQHQILQEMIDWVQAHPGEAVVQSGFDNRAPALDALDDRFYEAEEEESMIPLAARWIAGWPELRVVPQEEYASEIKRLAQLHPHQSRRVWRSVEDIRFQMTDDLQITIAAACGAVLPEAECKLEVRAGGKMVVEGQQCMAFGVGTDKGSRLCVFEEAGGRLYEFVARSPTSPVEPAKSETSTNLRRLSVVGADAIRNFSTIAEQNLAAEAIDLLLRKSDLDPVAMITALRVSDEGAVWYAVSGETCITVATLRDRADLVGSDGKAILSVTRAEIERHAAEAAAGGASMRAQA</sequence>
<protein>
    <recommendedName>
        <fullName evidence="1">DNA mimic protein DMP19 C-terminal domain-containing protein</fullName>
    </recommendedName>
</protein>
<keyword evidence="4" id="KW-1185">Reference proteome</keyword>
<gene>
    <name evidence="2" type="ORF">GCM10010987_39350</name>
    <name evidence="3" type="ORF">XH86_28655</name>
</gene>
<dbReference type="Pfam" id="PF14300">
    <property type="entry name" value="DMP19"/>
    <property type="match status" value="1"/>
</dbReference>
<dbReference type="Proteomes" id="UP000593880">
    <property type="component" value="Chromosome"/>
</dbReference>
<name>A0A410VH48_9BRAD</name>
<proteinExistence type="predicted"/>
<reference evidence="2" key="3">
    <citation type="submission" date="2022-12" db="EMBL/GenBank/DDBJ databases">
        <authorList>
            <person name="Sun Q."/>
            <person name="Zhou Y."/>
        </authorList>
    </citation>
    <scope>NUCLEOTIDE SEQUENCE</scope>
    <source>
        <strain evidence="2">CGMCC 1.15034</strain>
    </source>
</reference>
<evidence type="ECO:0000259" key="1">
    <source>
        <dbReference type="Pfam" id="PF14300"/>
    </source>
</evidence>
<feature type="domain" description="DNA mimic protein DMP19 C-terminal" evidence="1">
    <location>
        <begin position="50"/>
        <end position="160"/>
    </location>
</feature>
<dbReference type="EMBL" id="BMHC01000008">
    <property type="protein sequence ID" value="GGI26431.1"/>
    <property type="molecule type" value="Genomic_DNA"/>
</dbReference>
<evidence type="ECO:0000313" key="4">
    <source>
        <dbReference type="Proteomes" id="UP000593880"/>
    </source>
</evidence>
<dbReference type="InterPro" id="IPR025402">
    <property type="entry name" value="DMP19_C"/>
</dbReference>
<dbReference type="EMBL" id="CP030057">
    <property type="protein sequence ID" value="QOZ62267.1"/>
    <property type="molecule type" value="Genomic_DNA"/>
</dbReference>
<organism evidence="2 5">
    <name type="scientific">Bradyrhizobium guangdongense</name>
    <dbReference type="NCBI Taxonomy" id="1325090"/>
    <lineage>
        <taxon>Bacteria</taxon>
        <taxon>Pseudomonadati</taxon>
        <taxon>Pseudomonadota</taxon>
        <taxon>Alphaproteobacteria</taxon>
        <taxon>Hyphomicrobiales</taxon>
        <taxon>Nitrobacteraceae</taxon>
        <taxon>Bradyrhizobium</taxon>
    </lineage>
</organism>
<evidence type="ECO:0000313" key="3">
    <source>
        <dbReference type="EMBL" id="QOZ62267.1"/>
    </source>
</evidence>
<dbReference type="Gene3D" id="1.20.1420.60">
    <property type="match status" value="1"/>
</dbReference>
<accession>A0A410VH48</accession>
<reference evidence="3 4" key="2">
    <citation type="submission" date="2018-06" db="EMBL/GenBank/DDBJ databases">
        <title>Comparative genomics of rhizobia nodulating Arachis hypogaea in China.</title>
        <authorList>
            <person name="Li Y."/>
        </authorList>
    </citation>
    <scope>NUCLEOTIDE SEQUENCE [LARGE SCALE GENOMIC DNA]</scope>
    <source>
        <strain evidence="3 4">CCBAU 51658</strain>
    </source>
</reference>
<dbReference type="AlphaFoldDB" id="A0A410VH48"/>
<dbReference type="RefSeq" id="WP_128967852.1">
    <property type="nucleotide sequence ID" value="NZ_BMHC01000008.1"/>
</dbReference>
<dbReference type="OrthoDB" id="3720724at2"/>
<reference evidence="2" key="1">
    <citation type="journal article" date="2014" name="Int. J. Syst. Evol. Microbiol.">
        <title>Complete genome sequence of Corynebacterium casei LMG S-19264T (=DSM 44701T), isolated from a smear-ripened cheese.</title>
        <authorList>
            <consortium name="US DOE Joint Genome Institute (JGI-PGF)"/>
            <person name="Walter F."/>
            <person name="Albersmeier A."/>
            <person name="Kalinowski J."/>
            <person name="Ruckert C."/>
        </authorList>
    </citation>
    <scope>NUCLEOTIDE SEQUENCE</scope>
    <source>
        <strain evidence="2">CGMCC 1.15034</strain>
    </source>
</reference>